<protein>
    <submittedName>
        <fullName evidence="2">Uncharacterized protein</fullName>
    </submittedName>
</protein>
<gene>
    <name evidence="2" type="ordered locus">Rpic12D_4974</name>
</gene>
<organism evidence="2">
    <name type="scientific">Ralstonia pickettii (strain 12D)</name>
    <dbReference type="NCBI Taxonomy" id="428406"/>
    <lineage>
        <taxon>Bacteria</taxon>
        <taxon>Pseudomonadati</taxon>
        <taxon>Pseudomonadota</taxon>
        <taxon>Betaproteobacteria</taxon>
        <taxon>Burkholderiales</taxon>
        <taxon>Burkholderiaceae</taxon>
        <taxon>Ralstonia</taxon>
    </lineage>
</organism>
<dbReference type="KEGG" id="rpf:Rpic12D_4974"/>
<proteinExistence type="predicted"/>
<geneLocation type="plasmid" evidence="2">
    <name>pRp12D01</name>
</geneLocation>
<sequence length="92" mass="10298">MTTTVDQAVTPAPADNLPPGFRRMENGIPTRVHHEECPVCQGKLTYYSPNGFDKIFECHTAGHHRHMIRGITGEYVTMYPLMPKDNQQGGTV</sequence>
<feature type="region of interest" description="Disordered" evidence="1">
    <location>
        <begin position="1"/>
        <end position="22"/>
    </location>
</feature>
<evidence type="ECO:0000256" key="1">
    <source>
        <dbReference type="SAM" id="MobiDB-lite"/>
    </source>
</evidence>
<keyword evidence="2" id="KW-0614">Plasmid</keyword>
<evidence type="ECO:0000313" key="2">
    <source>
        <dbReference type="EMBL" id="ACS66208.1"/>
    </source>
</evidence>
<name>C6BPT4_RALP1</name>
<accession>C6BPT4</accession>
<dbReference type="AlphaFoldDB" id="C6BPT4"/>
<dbReference type="EMBL" id="CP001646">
    <property type="protein sequence ID" value="ACS66208.1"/>
    <property type="molecule type" value="Genomic_DNA"/>
</dbReference>
<reference evidence="2" key="1">
    <citation type="submission" date="2009-06" db="EMBL/GenBank/DDBJ databases">
        <title>Complete sequence plasmid 1 of Ralstonia pickettii 12D.</title>
        <authorList>
            <consortium name="US DOE Joint Genome Institute"/>
            <person name="Lucas S."/>
            <person name="Copeland A."/>
            <person name="Lapidus A."/>
            <person name="Glavina del Rio T."/>
            <person name="Dalin E."/>
            <person name="Tice H."/>
            <person name="Bruce D."/>
            <person name="Goodwin L."/>
            <person name="Pitluck S."/>
            <person name="Sims D."/>
            <person name="Meincke L."/>
            <person name="Brettin T."/>
            <person name="Detter J.C."/>
            <person name="Han C."/>
            <person name="Larimer F."/>
            <person name="Land M."/>
            <person name="Hauser L."/>
            <person name="Kyrpides N."/>
            <person name="Ovchinnikova G."/>
            <person name="Marsh T."/>
            <person name="Richardson P."/>
        </authorList>
    </citation>
    <scope>NUCLEOTIDE SEQUENCE [LARGE SCALE GENOMIC DNA]</scope>
    <source>
        <plasmid evidence="2">12D</plasmid>
        <plasmid evidence="2">pRp12D01</plasmid>
    </source>
</reference>
<dbReference type="HOGENOM" id="CLU_2411067_0_0_4"/>